<reference evidence="3 4" key="1">
    <citation type="journal article" date="2012" name="Genome Res.">
        <title>Genomic basis of endosymbiont-conferred protection against an insect parasitoid.</title>
        <authorList>
            <person name="Hansen A.K."/>
            <person name="Vorburger C."/>
            <person name="Moran N.A."/>
        </authorList>
    </citation>
    <scope>NUCLEOTIDE SEQUENCE [LARGE SCALE GENOMIC DNA]</scope>
    <source>
        <strain evidence="4">R5.15</strain>
    </source>
</reference>
<evidence type="ECO:0000256" key="1">
    <source>
        <dbReference type="PIRNR" id="PIRNR003259"/>
    </source>
</evidence>
<evidence type="ECO:0000256" key="2">
    <source>
        <dbReference type="SAM" id="Phobius"/>
    </source>
</evidence>
<dbReference type="OrthoDB" id="6570048at2"/>
<keyword evidence="2" id="KW-1133">Transmembrane helix</keyword>
<evidence type="ECO:0000313" key="4">
    <source>
        <dbReference type="Proteomes" id="UP000004116"/>
    </source>
</evidence>
<keyword evidence="2" id="KW-0812">Transmembrane</keyword>
<dbReference type="InterPro" id="IPR016382">
    <property type="entry name" value="Pilus_assmbly_TraL"/>
</dbReference>
<comment type="function">
    <text evidence="1">Membrane protein involved in F pilin formation.</text>
</comment>
<comment type="caution">
    <text evidence="3">The sequence shown here is derived from an EMBL/GenBank/DDBJ whole genome shotgun (WGS) entry which is preliminary data.</text>
</comment>
<keyword evidence="4" id="KW-1185">Reference proteome</keyword>
<dbReference type="InterPro" id="IPR009838">
    <property type="entry name" value="T4SS_TraL"/>
</dbReference>
<dbReference type="NCBIfam" id="TIGR02762">
    <property type="entry name" value="TraL_TIGR"/>
    <property type="match status" value="1"/>
</dbReference>
<feature type="transmembrane region" description="Helical" evidence="2">
    <location>
        <begin position="70"/>
        <end position="89"/>
    </location>
</feature>
<protein>
    <recommendedName>
        <fullName evidence="1">Protein TraL</fullName>
    </recommendedName>
</protein>
<dbReference type="PIRSF" id="PIRSF003259">
    <property type="entry name" value="Pilus_assembly_TraL"/>
    <property type="match status" value="1"/>
</dbReference>
<accession>G2GX06</accession>
<feature type="transmembrane region" description="Helical" evidence="2">
    <location>
        <begin position="36"/>
        <end position="58"/>
    </location>
</feature>
<keyword evidence="1" id="KW-0184">Conjugation</keyword>
<dbReference type="Proteomes" id="UP000004116">
    <property type="component" value="Unassembled WGS sequence"/>
</dbReference>
<keyword evidence="1" id="KW-0998">Cell outer membrane</keyword>
<dbReference type="AlphaFoldDB" id="G2GX06"/>
<name>G2GX06_9ENTR</name>
<dbReference type="GO" id="GO:0009279">
    <property type="term" value="C:cell outer membrane"/>
    <property type="evidence" value="ECO:0007669"/>
    <property type="project" value="UniProtKB-SubCell"/>
</dbReference>
<sequence length="102" mass="12029">MTTEDDLQKYRFPKTLSEQRRLFGLPYDEAIPSLPVFLWGIMVHHALFGMGMALVICLGIRSAKRGKGSLWLYNLLYWYFPTILFRPVFKVIPDSSFRQWIK</sequence>
<dbReference type="Pfam" id="PF07178">
    <property type="entry name" value="TraL"/>
    <property type="match status" value="1"/>
</dbReference>
<organism evidence="3 4">
    <name type="scientific">Candidatus Regiella insecticola 5.15</name>
    <dbReference type="NCBI Taxonomy" id="1005043"/>
    <lineage>
        <taxon>Bacteria</taxon>
        <taxon>Pseudomonadati</taxon>
        <taxon>Pseudomonadota</taxon>
        <taxon>Gammaproteobacteria</taxon>
        <taxon>Enterobacterales</taxon>
        <taxon>Enterobacteriaceae</taxon>
        <taxon>aphid secondary symbionts</taxon>
        <taxon>Candidatus Regiella</taxon>
    </lineage>
</organism>
<dbReference type="EMBL" id="AGCA01000057">
    <property type="protein sequence ID" value="EGY29721.1"/>
    <property type="molecule type" value="Genomic_DNA"/>
</dbReference>
<proteinExistence type="predicted"/>
<keyword evidence="1 2" id="KW-0472">Membrane</keyword>
<evidence type="ECO:0000313" key="3">
    <source>
        <dbReference type="EMBL" id="EGY29721.1"/>
    </source>
</evidence>
<comment type="subcellular location">
    <subcellularLocation>
        <location evidence="1">Cell outer membrane</location>
    </subcellularLocation>
</comment>
<dbReference type="GO" id="GO:0009297">
    <property type="term" value="P:pilus assembly"/>
    <property type="evidence" value="ECO:0007669"/>
    <property type="project" value="UniProtKB-UniRule"/>
</dbReference>
<dbReference type="RefSeq" id="WP_006705925.1">
    <property type="nucleotide sequence ID" value="NZ_AGCA01000057.1"/>
</dbReference>
<gene>
    <name evidence="3" type="ORF">Rin_00002930</name>
</gene>